<dbReference type="PANTHER" id="PTHR13416:SF2">
    <property type="entry name" value="TRANSMEMBRANE PROTEIN 43"/>
    <property type="match status" value="1"/>
</dbReference>
<dbReference type="Pfam" id="PF07787">
    <property type="entry name" value="TMEM43"/>
    <property type="match status" value="1"/>
</dbReference>
<keyword evidence="5" id="KW-0812">Transmembrane</keyword>
<dbReference type="Proteomes" id="UP001162131">
    <property type="component" value="Unassembled WGS sequence"/>
</dbReference>
<comment type="caution">
    <text evidence="10">The sequence shown here is derived from an EMBL/GenBank/DDBJ whole genome shotgun (WGS) entry which is preliminary data.</text>
</comment>
<evidence type="ECO:0000256" key="2">
    <source>
        <dbReference type="ARBA" id="ARBA00004259"/>
    </source>
</evidence>
<keyword evidence="6" id="KW-0256">Endoplasmic reticulum</keyword>
<dbReference type="GO" id="GO:0071763">
    <property type="term" value="P:nuclear membrane organization"/>
    <property type="evidence" value="ECO:0007669"/>
    <property type="project" value="TreeGrafter"/>
</dbReference>
<evidence type="ECO:0000256" key="5">
    <source>
        <dbReference type="ARBA" id="ARBA00022692"/>
    </source>
</evidence>
<sequence length="283" mass="33596">MDKDQQKSYTGMILSGISLGLMGYFEIKNWLDNKEFNDFKKNFIVPLDYDVKNEGKPVFVKGVLKNTSNKELEDPLLEIKQSSLYLKRTVEMFQFIKEKSGEFRQIWSEKPIPSDDFPDDKKNAEWKYQSEEYFMDAPYAVYPLFVGNEILKHINSTWTVKPIEHKVKFQKDLRKKGFAIYHDDEYYYLSRFDRKNKAYQPRFGDYRIKYTYNPEMVIMSIIGGQTGSQIAPYRGKVYMAKEGSFEPEEMIQKYETEHYTNMTFKRILYGFGLVSGLYFTYNS</sequence>
<keyword evidence="11" id="KW-1185">Reference proteome</keyword>
<dbReference type="EMBL" id="CAJZBQ010000035">
    <property type="protein sequence ID" value="CAG9323728.1"/>
    <property type="molecule type" value="Genomic_DNA"/>
</dbReference>
<organism evidence="10 11">
    <name type="scientific">Blepharisma stoltei</name>
    <dbReference type="NCBI Taxonomy" id="1481888"/>
    <lineage>
        <taxon>Eukaryota</taxon>
        <taxon>Sar</taxon>
        <taxon>Alveolata</taxon>
        <taxon>Ciliophora</taxon>
        <taxon>Postciliodesmatophora</taxon>
        <taxon>Heterotrichea</taxon>
        <taxon>Heterotrichida</taxon>
        <taxon>Blepharismidae</taxon>
        <taxon>Blepharisma</taxon>
    </lineage>
</organism>
<gene>
    <name evidence="10" type="ORF">BSTOLATCC_MIC34768</name>
</gene>
<evidence type="ECO:0000256" key="3">
    <source>
        <dbReference type="ARBA" id="ARBA00004586"/>
    </source>
</evidence>
<dbReference type="PANTHER" id="PTHR13416">
    <property type="match status" value="1"/>
</dbReference>
<evidence type="ECO:0000256" key="7">
    <source>
        <dbReference type="ARBA" id="ARBA00022989"/>
    </source>
</evidence>
<keyword evidence="7" id="KW-1133">Transmembrane helix</keyword>
<evidence type="ECO:0000313" key="10">
    <source>
        <dbReference type="EMBL" id="CAG9323728.1"/>
    </source>
</evidence>
<reference evidence="10" key="1">
    <citation type="submission" date="2021-09" db="EMBL/GenBank/DDBJ databases">
        <authorList>
            <consortium name="AG Swart"/>
            <person name="Singh M."/>
            <person name="Singh A."/>
            <person name="Seah K."/>
            <person name="Emmerich C."/>
        </authorList>
    </citation>
    <scope>NUCLEOTIDE SEQUENCE</scope>
    <source>
        <strain evidence="10">ATCC30299</strain>
    </source>
</reference>
<dbReference type="AlphaFoldDB" id="A0AAU9JDV2"/>
<dbReference type="GO" id="GO:0005637">
    <property type="term" value="C:nuclear inner membrane"/>
    <property type="evidence" value="ECO:0007669"/>
    <property type="project" value="TreeGrafter"/>
</dbReference>
<protein>
    <submittedName>
        <fullName evidence="10">Uncharacterized protein</fullName>
    </submittedName>
</protein>
<accession>A0AAU9JDV2</accession>
<evidence type="ECO:0000256" key="8">
    <source>
        <dbReference type="ARBA" id="ARBA00023136"/>
    </source>
</evidence>
<evidence type="ECO:0000313" key="11">
    <source>
        <dbReference type="Proteomes" id="UP001162131"/>
    </source>
</evidence>
<proteinExistence type="inferred from homology"/>
<keyword evidence="8" id="KW-0472">Membrane</keyword>
<comment type="similarity">
    <text evidence="4">Belongs to the TMEM43 family.</text>
</comment>
<dbReference type="GO" id="GO:0005789">
    <property type="term" value="C:endoplasmic reticulum membrane"/>
    <property type="evidence" value="ECO:0007669"/>
    <property type="project" value="UniProtKB-SubCell"/>
</dbReference>
<evidence type="ECO:0000256" key="9">
    <source>
        <dbReference type="ARBA" id="ARBA00023242"/>
    </source>
</evidence>
<dbReference type="InterPro" id="IPR012430">
    <property type="entry name" value="TMEM43_fam"/>
</dbReference>
<evidence type="ECO:0000256" key="1">
    <source>
        <dbReference type="ARBA" id="ARBA00004127"/>
    </source>
</evidence>
<keyword evidence="9" id="KW-0539">Nucleus</keyword>
<name>A0AAU9JDV2_9CILI</name>
<comment type="subcellular location">
    <subcellularLocation>
        <location evidence="1">Endomembrane system</location>
        <topology evidence="1">Multi-pass membrane protein</topology>
    </subcellularLocation>
    <subcellularLocation>
        <location evidence="3">Endoplasmic reticulum membrane</location>
    </subcellularLocation>
    <subcellularLocation>
        <location evidence="2">Nucleus envelope</location>
    </subcellularLocation>
</comment>
<dbReference type="GO" id="GO:0006629">
    <property type="term" value="P:lipid metabolic process"/>
    <property type="evidence" value="ECO:0007669"/>
    <property type="project" value="TreeGrafter"/>
</dbReference>
<evidence type="ECO:0000256" key="6">
    <source>
        <dbReference type="ARBA" id="ARBA00022824"/>
    </source>
</evidence>
<evidence type="ECO:0000256" key="4">
    <source>
        <dbReference type="ARBA" id="ARBA00006627"/>
    </source>
</evidence>